<evidence type="ECO:0000259" key="8">
    <source>
        <dbReference type="Pfam" id="PF10150"/>
    </source>
</evidence>
<dbReference type="Gene3D" id="2.40.50.140">
    <property type="entry name" value="Nucleic acid-binding proteins"/>
    <property type="match status" value="1"/>
</dbReference>
<keyword evidence="5" id="KW-0460">Magnesium</keyword>
<geneLocation type="chloroplast" evidence="9"/>
<reference evidence="9" key="1">
    <citation type="submission" date="2016-11" db="EMBL/GenBank/DDBJ databases">
        <title>Chloroplast genome of compsopogon caeruleus.</title>
        <authorList>
            <person name="Nan F."/>
        </authorList>
    </citation>
    <scope>NUCLEOTIDE SEQUENCE</scope>
</reference>
<evidence type="ECO:0000256" key="5">
    <source>
        <dbReference type="ARBA" id="ARBA00022842"/>
    </source>
</evidence>
<dbReference type="GO" id="GO:0006364">
    <property type="term" value="P:rRNA processing"/>
    <property type="evidence" value="ECO:0007669"/>
    <property type="project" value="TreeGrafter"/>
</dbReference>
<comment type="cofactor">
    <cofactor evidence="1">
        <name>Mg(2+)</name>
        <dbReference type="ChEBI" id="CHEBI:18420"/>
    </cofactor>
</comment>
<proteinExistence type="inferred from homology"/>
<dbReference type="Pfam" id="PF10150">
    <property type="entry name" value="RNase_E_G"/>
    <property type="match status" value="1"/>
</dbReference>
<evidence type="ECO:0000256" key="1">
    <source>
        <dbReference type="ARBA" id="ARBA00001946"/>
    </source>
</evidence>
<dbReference type="InterPro" id="IPR012340">
    <property type="entry name" value="NA-bd_OB-fold"/>
</dbReference>
<evidence type="ECO:0000256" key="2">
    <source>
        <dbReference type="ARBA" id="ARBA00005522"/>
    </source>
</evidence>
<accession>A0A1Z1XBF4</accession>
<dbReference type="EMBL" id="KY083067">
    <property type="protein sequence ID" value="ARX96156.1"/>
    <property type="molecule type" value="Genomic_DNA"/>
</dbReference>
<dbReference type="RefSeq" id="YP_009402807.1">
    <property type="nucleotide sequence ID" value="NC_035350.1"/>
</dbReference>
<dbReference type="NCBIfam" id="TIGR00757">
    <property type="entry name" value="RNaseEG"/>
    <property type="match status" value="1"/>
</dbReference>
<keyword evidence="3" id="KW-0479">Metal-binding</keyword>
<gene>
    <name evidence="9" type="primary">rne</name>
</gene>
<protein>
    <submittedName>
        <fullName evidence="9">Ribonuclease E</fullName>
    </submittedName>
</protein>
<keyword evidence="9" id="KW-0150">Chloroplast</keyword>
<keyword evidence="6" id="KW-0694">RNA-binding</keyword>
<dbReference type="SUPFAM" id="SSF50249">
    <property type="entry name" value="Nucleic acid-binding proteins"/>
    <property type="match status" value="1"/>
</dbReference>
<dbReference type="AlphaFoldDB" id="A0A1Z1XBF4"/>
<dbReference type="GO" id="GO:0003723">
    <property type="term" value="F:RNA binding"/>
    <property type="evidence" value="ECO:0007669"/>
    <property type="project" value="UniProtKB-KW"/>
</dbReference>
<dbReference type="GO" id="GO:0046872">
    <property type="term" value="F:metal ion binding"/>
    <property type="evidence" value="ECO:0007669"/>
    <property type="project" value="UniProtKB-KW"/>
</dbReference>
<dbReference type="PANTHER" id="PTHR30001:SF0">
    <property type="entry name" value="RIBONUCLEASE G"/>
    <property type="match status" value="1"/>
</dbReference>
<dbReference type="PANTHER" id="PTHR30001">
    <property type="entry name" value="RIBONUCLEASE"/>
    <property type="match status" value="1"/>
</dbReference>
<keyword evidence="4" id="KW-0378">Hydrolase</keyword>
<evidence type="ECO:0000256" key="7">
    <source>
        <dbReference type="ARBA" id="ARBA00023436"/>
    </source>
</evidence>
<organism evidence="9">
    <name type="scientific">Compsopogon caeruleus</name>
    <dbReference type="NCBI Taxonomy" id="31354"/>
    <lineage>
        <taxon>Eukaryota</taxon>
        <taxon>Rhodophyta</taxon>
        <taxon>Compsopogonophyceae</taxon>
        <taxon>Compsopogonales</taxon>
        <taxon>Compsopogonaceae</taxon>
        <taxon>Compsopogon</taxon>
    </lineage>
</organism>
<dbReference type="InterPro" id="IPR019307">
    <property type="entry name" value="RNA-bd_AU-1/RNase_E/G"/>
</dbReference>
<evidence type="ECO:0000313" key="9">
    <source>
        <dbReference type="EMBL" id="ARX96156.1"/>
    </source>
</evidence>
<comment type="similarity">
    <text evidence="2">Belongs to the RNase E/G family.</text>
</comment>
<comment type="function">
    <text evidence="7">Involved in intercistronic processing of primary transcripts from chloroplast operons. The endonucleolytic activity of the enzyme depends on the number of phosphates at the 5' end, is inhibited by structured RNA, and preferentially cleaves A/U-rich sequences.</text>
</comment>
<dbReference type="GeneID" id="33366827"/>
<name>A0A1Z1XBF4_9RHOD</name>
<dbReference type="GO" id="GO:0016787">
    <property type="term" value="F:hydrolase activity"/>
    <property type="evidence" value="ECO:0007669"/>
    <property type="project" value="UniProtKB-KW"/>
</dbReference>
<feature type="domain" description="RNA-binding protein AU-1/Ribonuclease E/G" evidence="8">
    <location>
        <begin position="127"/>
        <end position="397"/>
    </location>
</feature>
<evidence type="ECO:0000256" key="4">
    <source>
        <dbReference type="ARBA" id="ARBA00022801"/>
    </source>
</evidence>
<dbReference type="CDD" id="cd04453">
    <property type="entry name" value="S1_RNase_E"/>
    <property type="match status" value="1"/>
</dbReference>
<dbReference type="GO" id="GO:0004540">
    <property type="term" value="F:RNA nuclease activity"/>
    <property type="evidence" value="ECO:0007669"/>
    <property type="project" value="InterPro"/>
</dbReference>
<keyword evidence="9" id="KW-0934">Plastid</keyword>
<dbReference type="InterPro" id="IPR004659">
    <property type="entry name" value="RNase_E/G"/>
</dbReference>
<evidence type="ECO:0000256" key="6">
    <source>
        <dbReference type="ARBA" id="ARBA00022884"/>
    </source>
</evidence>
<evidence type="ECO:0000256" key="3">
    <source>
        <dbReference type="ARBA" id="ARBA00022723"/>
    </source>
</evidence>
<dbReference type="GO" id="GO:0005737">
    <property type="term" value="C:cytoplasm"/>
    <property type="evidence" value="ECO:0007669"/>
    <property type="project" value="TreeGrafter"/>
</dbReference>
<sequence length="509" mass="59380">MYFLCLVKKMKKTLILSDLYNIAAIVINNKIQEFVFSNRKHQINNIYIGLVNKIFPSINAAFVDLDQGSKSGFIHFSDLSILKRRSNNTKFSNDLITDILKNEQKILVQITKEATISKGPRLTSNISIIGKYMVLMPFSKNISVPRTIKNINERSYLKSLGILIKPTTMGLVFRSSIIGISEDIILAELHNLKKQWFFIQKLALKCTPPYLLYNDNNLTKRIIRDYFDNNTRIIIDSQKSFYSICKYLYLWKYSIDKKNKFLELLNIDQNILDLYFLSNTLFTALNKKVELPLGGYIILETLEALTVIDVNSGAFNKSSNSKETIYKINLSAAKEIAYQLKIRNIAGLVIIDFIDMQSQREQLHLLEYFCKYLSLDNIKSQIVQLSELGLVELTRKRRGKSLHELSEVFTYDLYSKIFNSYNSFNKIKNDFDLDNLIYYFDNYSKFFYISPSSFHIFNLLNIDYSSYKLSKFKVNIFNSSPKVKYFRPIIFYSSILSHQRYSLYSKVNL</sequence>